<accession>A0A8S9MT10</accession>
<protein>
    <submittedName>
        <fullName evidence="1">Uncharacterized protein</fullName>
    </submittedName>
</protein>
<name>A0A8S9MT10_BRACR</name>
<dbReference type="EMBL" id="QGKX02002183">
    <property type="protein sequence ID" value="KAF3485783.1"/>
    <property type="molecule type" value="Genomic_DNA"/>
</dbReference>
<organism evidence="1 2">
    <name type="scientific">Brassica cretica</name>
    <name type="common">Mustard</name>
    <dbReference type="NCBI Taxonomy" id="69181"/>
    <lineage>
        <taxon>Eukaryota</taxon>
        <taxon>Viridiplantae</taxon>
        <taxon>Streptophyta</taxon>
        <taxon>Embryophyta</taxon>
        <taxon>Tracheophyta</taxon>
        <taxon>Spermatophyta</taxon>
        <taxon>Magnoliopsida</taxon>
        <taxon>eudicotyledons</taxon>
        <taxon>Gunneridae</taxon>
        <taxon>Pentapetalae</taxon>
        <taxon>rosids</taxon>
        <taxon>malvids</taxon>
        <taxon>Brassicales</taxon>
        <taxon>Brassicaceae</taxon>
        <taxon>Brassiceae</taxon>
        <taxon>Brassica</taxon>
    </lineage>
</organism>
<evidence type="ECO:0000313" key="2">
    <source>
        <dbReference type="Proteomes" id="UP000712600"/>
    </source>
</evidence>
<comment type="caution">
    <text evidence="1">The sequence shown here is derived from an EMBL/GenBank/DDBJ whole genome shotgun (WGS) entry which is preliminary data.</text>
</comment>
<dbReference type="AlphaFoldDB" id="A0A8S9MT10"/>
<reference evidence="1" key="1">
    <citation type="submission" date="2019-12" db="EMBL/GenBank/DDBJ databases">
        <title>Genome sequencing and annotation of Brassica cretica.</title>
        <authorList>
            <person name="Studholme D.J."/>
            <person name="Sarris P."/>
        </authorList>
    </citation>
    <scope>NUCLEOTIDE SEQUENCE</scope>
    <source>
        <strain evidence="1">PFS-109/04</strain>
        <tissue evidence="1">Leaf</tissue>
    </source>
</reference>
<proteinExistence type="predicted"/>
<evidence type="ECO:0000313" key="1">
    <source>
        <dbReference type="EMBL" id="KAF3485783.1"/>
    </source>
</evidence>
<sequence>MDDVTVWQIAQVCISFVSRVRRMSACGCVTLLPPPKLQAITPRVFVMEIMWYEM</sequence>
<dbReference type="Proteomes" id="UP000712600">
    <property type="component" value="Unassembled WGS sequence"/>
</dbReference>
<gene>
    <name evidence="1" type="ORF">F2Q69_00052989</name>
</gene>